<evidence type="ECO:0000313" key="1">
    <source>
        <dbReference type="EMBL" id="MBB5691866.1"/>
    </source>
</evidence>
<reference evidence="1 2" key="1">
    <citation type="submission" date="2020-08" db="EMBL/GenBank/DDBJ databases">
        <title>Genomic Encyclopedia of Type Strains, Phase IV (KMG-IV): sequencing the most valuable type-strain genomes for metagenomic binning, comparative biology and taxonomic classification.</title>
        <authorList>
            <person name="Goeker M."/>
        </authorList>
    </citation>
    <scope>NUCLEOTIDE SEQUENCE [LARGE SCALE GENOMIC DNA]</scope>
    <source>
        <strain evidence="1 2">DSM 25895</strain>
    </source>
</reference>
<proteinExistence type="predicted"/>
<sequence length="174" mass="19359">MTPEPERVVADIVAAAGGRLVSRIRLQKLAYLLDQLGARSGFRYAYHHYGPYSRDLDAAVFDAEALGLVEERYEHRKLDGARYSIFERKAEAGPPAFSYLGDPRLRDVVRRLAAVNATVLELATTAHWLAANEKAQDWRTEIIRRKGSKASKDRLAEAMRLLTELGLPPAAAQG</sequence>
<name>A0A840XVD8_9PROT</name>
<dbReference type="AlphaFoldDB" id="A0A840XVD8"/>
<dbReference type="EMBL" id="JACIJE010000021">
    <property type="protein sequence ID" value="MBB5691866.1"/>
    <property type="molecule type" value="Genomic_DNA"/>
</dbReference>
<keyword evidence="2" id="KW-1185">Reference proteome</keyword>
<evidence type="ECO:0000313" key="2">
    <source>
        <dbReference type="Proteomes" id="UP000562254"/>
    </source>
</evidence>
<organism evidence="1 2">
    <name type="scientific">Neoroseomonas alkaliterrae</name>
    <dbReference type="NCBI Taxonomy" id="1452450"/>
    <lineage>
        <taxon>Bacteria</taxon>
        <taxon>Pseudomonadati</taxon>
        <taxon>Pseudomonadota</taxon>
        <taxon>Alphaproteobacteria</taxon>
        <taxon>Acetobacterales</taxon>
        <taxon>Acetobacteraceae</taxon>
        <taxon>Neoroseomonas</taxon>
    </lineage>
</organism>
<accession>A0A840XVD8</accession>
<dbReference type="Proteomes" id="UP000562254">
    <property type="component" value="Unassembled WGS sequence"/>
</dbReference>
<gene>
    <name evidence="1" type="ORF">FHS88_004027</name>
</gene>
<dbReference type="RefSeq" id="WP_184487245.1">
    <property type="nucleotide sequence ID" value="NZ_JAAEDJ010000061.1"/>
</dbReference>
<comment type="caution">
    <text evidence="1">The sequence shown here is derived from an EMBL/GenBank/DDBJ whole genome shotgun (WGS) entry which is preliminary data.</text>
</comment>
<protein>
    <submittedName>
        <fullName evidence="1">Uncharacterized protein YwgA</fullName>
    </submittedName>
</protein>